<evidence type="ECO:0000259" key="2">
    <source>
        <dbReference type="PROSITE" id="PS50053"/>
    </source>
</evidence>
<keyword evidence="1" id="KW-0812">Transmembrane</keyword>
<dbReference type="InterPro" id="IPR045226">
    <property type="entry name" value="Dsc3"/>
</dbReference>
<dbReference type="PROSITE" id="PS50053">
    <property type="entry name" value="UBIQUITIN_2"/>
    <property type="match status" value="1"/>
</dbReference>
<dbReference type="PANTHER" id="PTHR28049:SF1">
    <property type="entry name" value="DSC E3 UBIQUITIN LIGASE COMPLEX SUBUNIT 3"/>
    <property type="match status" value="1"/>
</dbReference>
<dbReference type="Proteomes" id="UP001470230">
    <property type="component" value="Unassembled WGS sequence"/>
</dbReference>
<keyword evidence="4" id="KW-1185">Reference proteome</keyword>
<dbReference type="CDD" id="cd17039">
    <property type="entry name" value="Ubl_ubiquitin_like"/>
    <property type="match status" value="1"/>
</dbReference>
<sequence>MADDALNAHDQFNITVLLQNGSSALFKIAKNDTVSKLKMLIEQSNEIEVPEGKSTNILYLGHILNDSSILSDVQKSSNNDFTVNCFFKQQNPETQPEGAALNQNSDDLHGFDRLSRMNYSQHQILSIRQQFHRMMNSNELTHEQQIGVEEEWFPALFNGNEIASEFYPQNRRDDEMPLFEQQVHHVSSLHLFAGFCFGIIFGAGIFLVIPFFSHEKRMVTGIILGVLLRYTSKMMIMYS</sequence>
<name>A0ABR2HDD0_9EUKA</name>
<dbReference type="SUPFAM" id="SSF54236">
    <property type="entry name" value="Ubiquitin-like"/>
    <property type="match status" value="1"/>
</dbReference>
<dbReference type="InterPro" id="IPR029071">
    <property type="entry name" value="Ubiquitin-like_domsf"/>
</dbReference>
<feature type="domain" description="Ubiquitin-like" evidence="2">
    <location>
        <begin position="12"/>
        <end position="72"/>
    </location>
</feature>
<dbReference type="SMART" id="SM00213">
    <property type="entry name" value="UBQ"/>
    <property type="match status" value="1"/>
</dbReference>
<dbReference type="EMBL" id="JAPFFF010000031">
    <property type="protein sequence ID" value="KAK8845034.1"/>
    <property type="molecule type" value="Genomic_DNA"/>
</dbReference>
<dbReference type="PANTHER" id="PTHR28049">
    <property type="entry name" value="TRANSMEMBRANE PROTEIN YOR223W"/>
    <property type="match status" value="1"/>
</dbReference>
<accession>A0ABR2HDD0</accession>
<dbReference type="Pfam" id="PF13373">
    <property type="entry name" value="Dsc3_C"/>
    <property type="match status" value="1"/>
</dbReference>
<proteinExistence type="predicted"/>
<keyword evidence="1" id="KW-1133">Transmembrane helix</keyword>
<protein>
    <recommendedName>
        <fullName evidence="2">Ubiquitin-like domain-containing protein</fullName>
    </recommendedName>
</protein>
<feature type="transmembrane region" description="Helical" evidence="1">
    <location>
        <begin position="189"/>
        <end position="212"/>
    </location>
</feature>
<dbReference type="Gene3D" id="3.10.20.90">
    <property type="entry name" value="Phosphatidylinositol 3-kinase Catalytic Subunit, Chain A, domain 1"/>
    <property type="match status" value="1"/>
</dbReference>
<evidence type="ECO:0000313" key="4">
    <source>
        <dbReference type="Proteomes" id="UP001470230"/>
    </source>
</evidence>
<evidence type="ECO:0000313" key="3">
    <source>
        <dbReference type="EMBL" id="KAK8845034.1"/>
    </source>
</evidence>
<evidence type="ECO:0000256" key="1">
    <source>
        <dbReference type="SAM" id="Phobius"/>
    </source>
</evidence>
<dbReference type="InterPro" id="IPR025390">
    <property type="entry name" value="Dsc3_C"/>
</dbReference>
<organism evidence="3 4">
    <name type="scientific">Tritrichomonas musculus</name>
    <dbReference type="NCBI Taxonomy" id="1915356"/>
    <lineage>
        <taxon>Eukaryota</taxon>
        <taxon>Metamonada</taxon>
        <taxon>Parabasalia</taxon>
        <taxon>Tritrichomonadida</taxon>
        <taxon>Tritrichomonadidae</taxon>
        <taxon>Tritrichomonas</taxon>
    </lineage>
</organism>
<keyword evidence="1" id="KW-0472">Membrane</keyword>
<reference evidence="3 4" key="1">
    <citation type="submission" date="2024-04" db="EMBL/GenBank/DDBJ databases">
        <title>Tritrichomonas musculus Genome.</title>
        <authorList>
            <person name="Alves-Ferreira E."/>
            <person name="Grigg M."/>
            <person name="Lorenzi H."/>
            <person name="Galac M."/>
        </authorList>
    </citation>
    <scope>NUCLEOTIDE SEQUENCE [LARGE SCALE GENOMIC DNA]</scope>
    <source>
        <strain evidence="3 4">EAF2021</strain>
    </source>
</reference>
<dbReference type="Pfam" id="PF00240">
    <property type="entry name" value="ubiquitin"/>
    <property type="match status" value="1"/>
</dbReference>
<comment type="caution">
    <text evidence="3">The sequence shown here is derived from an EMBL/GenBank/DDBJ whole genome shotgun (WGS) entry which is preliminary data.</text>
</comment>
<dbReference type="InterPro" id="IPR000626">
    <property type="entry name" value="Ubiquitin-like_dom"/>
</dbReference>
<gene>
    <name evidence="3" type="ORF">M9Y10_021210</name>
</gene>